<dbReference type="HOGENOM" id="CLU_3030905_0_0_6"/>
<evidence type="ECO:0000313" key="1">
    <source>
        <dbReference type="EMBL" id="CEG60994.1"/>
    </source>
</evidence>
<evidence type="ECO:0000313" key="2">
    <source>
        <dbReference type="Proteomes" id="UP000032414"/>
    </source>
</evidence>
<dbReference type="KEGG" id="tmc:LMI_1698"/>
<organism evidence="1 2">
    <name type="scientific">Legionella micdadei</name>
    <name type="common">Tatlockia micdadei</name>
    <dbReference type="NCBI Taxonomy" id="451"/>
    <lineage>
        <taxon>Bacteria</taxon>
        <taxon>Pseudomonadati</taxon>
        <taxon>Pseudomonadota</taxon>
        <taxon>Gammaproteobacteria</taxon>
        <taxon>Legionellales</taxon>
        <taxon>Legionellaceae</taxon>
        <taxon>Legionella</taxon>
    </lineage>
</organism>
<sequence length="55" mass="6236">MTDQNNIKINKDILSSVIKGNLSDYYNQPLTPDNINVIAQQLIESIDNFINKKEG</sequence>
<reference evidence="2" key="1">
    <citation type="submission" date="2014-09" db="EMBL/GenBank/DDBJ databases">
        <authorList>
            <person name="Gomez-Valero L."/>
        </authorList>
    </citation>
    <scope>NUCLEOTIDE SEQUENCE [LARGE SCALE GENOMIC DNA]</scope>
    <source>
        <strain evidence="2">ATCC33218</strain>
    </source>
</reference>
<gene>
    <name evidence="1" type="ORF">LMI_1698</name>
</gene>
<dbReference type="EMBL" id="LN614830">
    <property type="protein sequence ID" value="CEG60994.1"/>
    <property type="molecule type" value="Genomic_DNA"/>
</dbReference>
<proteinExistence type="predicted"/>
<dbReference type="AlphaFoldDB" id="A0A098GEV2"/>
<protein>
    <submittedName>
        <fullName evidence="1">Uncharacterized protein</fullName>
    </submittedName>
</protein>
<name>A0A098GEV2_LEGMI</name>
<dbReference type="Proteomes" id="UP000032414">
    <property type="component" value="Chromosome I"/>
</dbReference>
<accession>A0A098GEV2</accession>